<keyword evidence="3" id="KW-1185">Reference proteome</keyword>
<evidence type="ECO:0000313" key="3">
    <source>
        <dbReference type="Proteomes" id="UP001151760"/>
    </source>
</evidence>
<keyword evidence="1" id="KW-0472">Membrane</keyword>
<sequence length="229" mass="25549">MEGPSLEQSRLELPKVLRVEANLASKQEHPVKPKLETHIFEDFIEFDDLTLRRFGAVLYIVNKKGAHGHLSPTGSGFTTEERRNVVSHDPEEEAVMAVTNLANISFNLPLIIPILLYTILQALTLVFGVILHVFSDSHHLGLDVVVKIDLGAGAGYEACLLVNGAMLARNNILYQQHQMKQLGERFVLTLQQLPWHRIRIASPRTPRWVLGAIEPIVEFLPLAPTEGSS</sequence>
<feature type="transmembrane region" description="Helical" evidence="1">
    <location>
        <begin position="114"/>
        <end position="134"/>
    </location>
</feature>
<accession>A0ABQ5I424</accession>
<keyword evidence="1" id="KW-0812">Transmembrane</keyword>
<evidence type="ECO:0000313" key="2">
    <source>
        <dbReference type="EMBL" id="GJT94876.1"/>
    </source>
</evidence>
<proteinExistence type="predicted"/>
<comment type="caution">
    <text evidence="2">The sequence shown here is derived from an EMBL/GenBank/DDBJ whole genome shotgun (WGS) entry which is preliminary data.</text>
</comment>
<evidence type="ECO:0000256" key="1">
    <source>
        <dbReference type="SAM" id="Phobius"/>
    </source>
</evidence>
<name>A0ABQ5I424_9ASTR</name>
<reference evidence="2" key="1">
    <citation type="journal article" date="2022" name="Int. J. Mol. Sci.">
        <title>Draft Genome of Tanacetum Coccineum: Genomic Comparison of Closely Related Tanacetum-Family Plants.</title>
        <authorList>
            <person name="Yamashiro T."/>
            <person name="Shiraishi A."/>
            <person name="Nakayama K."/>
            <person name="Satake H."/>
        </authorList>
    </citation>
    <scope>NUCLEOTIDE SEQUENCE</scope>
</reference>
<dbReference type="EMBL" id="BQNB010020337">
    <property type="protein sequence ID" value="GJT94876.1"/>
    <property type="molecule type" value="Genomic_DNA"/>
</dbReference>
<keyword evidence="1" id="KW-1133">Transmembrane helix</keyword>
<protein>
    <submittedName>
        <fullName evidence="2">Uncharacterized protein</fullName>
    </submittedName>
</protein>
<reference evidence="2" key="2">
    <citation type="submission" date="2022-01" db="EMBL/GenBank/DDBJ databases">
        <authorList>
            <person name="Yamashiro T."/>
            <person name="Shiraishi A."/>
            <person name="Satake H."/>
            <person name="Nakayama K."/>
        </authorList>
    </citation>
    <scope>NUCLEOTIDE SEQUENCE</scope>
</reference>
<dbReference type="Proteomes" id="UP001151760">
    <property type="component" value="Unassembled WGS sequence"/>
</dbReference>
<organism evidence="2 3">
    <name type="scientific">Tanacetum coccineum</name>
    <dbReference type="NCBI Taxonomy" id="301880"/>
    <lineage>
        <taxon>Eukaryota</taxon>
        <taxon>Viridiplantae</taxon>
        <taxon>Streptophyta</taxon>
        <taxon>Embryophyta</taxon>
        <taxon>Tracheophyta</taxon>
        <taxon>Spermatophyta</taxon>
        <taxon>Magnoliopsida</taxon>
        <taxon>eudicotyledons</taxon>
        <taxon>Gunneridae</taxon>
        <taxon>Pentapetalae</taxon>
        <taxon>asterids</taxon>
        <taxon>campanulids</taxon>
        <taxon>Asterales</taxon>
        <taxon>Asteraceae</taxon>
        <taxon>Asteroideae</taxon>
        <taxon>Anthemideae</taxon>
        <taxon>Anthemidinae</taxon>
        <taxon>Tanacetum</taxon>
    </lineage>
</organism>
<gene>
    <name evidence="2" type="ORF">Tco_1090394</name>
</gene>
<feature type="transmembrane region" description="Helical" evidence="1">
    <location>
        <begin position="154"/>
        <end position="172"/>
    </location>
</feature>